<feature type="transmembrane region" description="Helical" evidence="2">
    <location>
        <begin position="307"/>
        <end position="330"/>
    </location>
</feature>
<name>A0A1H9WVV1_BUTFI</name>
<feature type="transmembrane region" description="Helical" evidence="2">
    <location>
        <begin position="156"/>
        <end position="178"/>
    </location>
</feature>
<keyword evidence="2" id="KW-1133">Transmembrane helix</keyword>
<evidence type="ECO:0000256" key="1">
    <source>
        <dbReference type="ARBA" id="ARBA00022679"/>
    </source>
</evidence>
<dbReference type="CDD" id="cd03801">
    <property type="entry name" value="GT4_PimA-like"/>
    <property type="match status" value="1"/>
</dbReference>
<keyword evidence="1 5" id="KW-0808">Transferase</keyword>
<reference evidence="5 6" key="1">
    <citation type="submission" date="2016-10" db="EMBL/GenBank/DDBJ databases">
        <authorList>
            <person name="de Groot N.N."/>
        </authorList>
    </citation>
    <scope>NUCLEOTIDE SEQUENCE [LARGE SCALE GENOMIC DNA]</scope>
    <source>
        <strain evidence="5 6">AR40</strain>
    </source>
</reference>
<feature type="transmembrane region" description="Helical" evidence="2">
    <location>
        <begin position="502"/>
        <end position="523"/>
    </location>
</feature>
<feature type="domain" description="Glycosyltransferase subfamily 4-like N-terminal" evidence="4">
    <location>
        <begin position="555"/>
        <end position="685"/>
    </location>
</feature>
<dbReference type="Proteomes" id="UP000182584">
    <property type="component" value="Unassembled WGS sequence"/>
</dbReference>
<feature type="transmembrane region" description="Helical" evidence="2">
    <location>
        <begin position="411"/>
        <end position="435"/>
    </location>
</feature>
<feature type="transmembrane region" description="Helical" evidence="2">
    <location>
        <begin position="45"/>
        <end position="66"/>
    </location>
</feature>
<feature type="transmembrane region" description="Helical" evidence="2">
    <location>
        <begin position="72"/>
        <end position="91"/>
    </location>
</feature>
<dbReference type="GO" id="GO:0016757">
    <property type="term" value="F:glycosyltransferase activity"/>
    <property type="evidence" value="ECO:0007669"/>
    <property type="project" value="InterPro"/>
</dbReference>
<evidence type="ECO:0000313" key="5">
    <source>
        <dbReference type="EMBL" id="SES37807.1"/>
    </source>
</evidence>
<dbReference type="EMBL" id="FOGJ01000035">
    <property type="protein sequence ID" value="SES37807.1"/>
    <property type="molecule type" value="Genomic_DNA"/>
</dbReference>
<dbReference type="GO" id="GO:0009103">
    <property type="term" value="P:lipopolysaccharide biosynthetic process"/>
    <property type="evidence" value="ECO:0007669"/>
    <property type="project" value="TreeGrafter"/>
</dbReference>
<keyword evidence="2" id="KW-0812">Transmembrane</keyword>
<protein>
    <submittedName>
        <fullName evidence="5">Glycosyltransferase involved in cell wall bisynthesis</fullName>
    </submittedName>
</protein>
<evidence type="ECO:0000259" key="4">
    <source>
        <dbReference type="Pfam" id="PF13439"/>
    </source>
</evidence>
<evidence type="ECO:0000313" key="6">
    <source>
        <dbReference type="Proteomes" id="UP000182584"/>
    </source>
</evidence>
<dbReference type="InterPro" id="IPR001296">
    <property type="entry name" value="Glyco_trans_1"/>
</dbReference>
<feature type="transmembrane region" description="Helical" evidence="2">
    <location>
        <begin position="209"/>
        <end position="226"/>
    </location>
</feature>
<dbReference type="Pfam" id="PF13439">
    <property type="entry name" value="Glyco_transf_4"/>
    <property type="match status" value="1"/>
</dbReference>
<feature type="transmembrane region" description="Helical" evidence="2">
    <location>
        <begin position="342"/>
        <end position="359"/>
    </location>
</feature>
<organism evidence="5 6">
    <name type="scientific">Butyrivibrio fibrisolvens</name>
    <dbReference type="NCBI Taxonomy" id="831"/>
    <lineage>
        <taxon>Bacteria</taxon>
        <taxon>Bacillati</taxon>
        <taxon>Bacillota</taxon>
        <taxon>Clostridia</taxon>
        <taxon>Lachnospirales</taxon>
        <taxon>Lachnospiraceae</taxon>
        <taxon>Butyrivibrio</taxon>
    </lineage>
</organism>
<keyword evidence="2" id="KW-0472">Membrane</keyword>
<dbReference type="PANTHER" id="PTHR46401:SF2">
    <property type="entry name" value="GLYCOSYLTRANSFERASE WBBK-RELATED"/>
    <property type="match status" value="1"/>
</dbReference>
<dbReference type="Gene3D" id="3.40.50.2000">
    <property type="entry name" value="Glycogen Phosphorylase B"/>
    <property type="match status" value="2"/>
</dbReference>
<feature type="domain" description="Glycosyl transferase family 1" evidence="3">
    <location>
        <begin position="754"/>
        <end position="909"/>
    </location>
</feature>
<gene>
    <name evidence="5" type="ORF">SAMN04487884_13516</name>
</gene>
<accession>A0A1H9WVV1</accession>
<feature type="transmembrane region" description="Helical" evidence="2">
    <location>
        <begin position="17"/>
        <end position="38"/>
    </location>
</feature>
<dbReference type="InterPro" id="IPR028098">
    <property type="entry name" value="Glyco_trans_4-like_N"/>
</dbReference>
<feature type="transmembrane region" description="Helical" evidence="2">
    <location>
        <begin position="238"/>
        <end position="256"/>
    </location>
</feature>
<dbReference type="SUPFAM" id="SSF53756">
    <property type="entry name" value="UDP-Glycosyltransferase/glycogen phosphorylase"/>
    <property type="match status" value="1"/>
</dbReference>
<dbReference type="Pfam" id="PF00534">
    <property type="entry name" value="Glycos_transf_1"/>
    <property type="match status" value="1"/>
</dbReference>
<sequence>MKISITDNKQLDKNSSFISIGELFYLLYFVVMLGAKAIGLYEGQLVYNICLVLGAVFFALNILFTRHSVKEYIIITLFLLLGIIVYLQSAEKSLLICFTMMLGMKKVSTDRVFKAGFVVWITAFVSIYVLAVIGVIPEYASTMLRAGWPVILRHSLGYPHPNSLHAAYLVLVVFALFLSKRLQKGYLVAISAVLFLGNCYVFIYSLSRNGFLVTTFLIAINIYFAYRAKRTRIENIILMLLMPIGVAFILVLPLVTSGEVFLKFNTVLAGRFEYTRYYLTYEPLRLFGIESIPTPQHTYNYVIDSSYVYLIFRLGLVAFFLVLLMMTYVLYDALKDERRTEAAILISFYLYGIVELYLFNQSFKNFTFIFMGTCLFRILGKFHDAEYSLTGTKEYFIEIERRREQNPIVPINIWVFDAVILVIVGILTSCLYLAVIPAPQNIYLPRSEEKDSGDGIPTFLTEEEVRELKKEGNIIRGYVDENTPIYKMKSASVAKVEHIRYVISYGIWGGSIAFFIFLFVWTAKSRVRAFKRNKEIGPDYKENVLIIHNYYRIPGGEDVVVANEKRMLEEHGHKVICYFRNNKEAGDSSFIKKIGLACTSLFSLKSYREICRLIEKEKIDIVHIHNTVALVSPAAYLAGINMGVPVVQTIHNFRLVCPNGVCYIKGHVCEKCIAYGLKASLINNCYRDSKLQTFVMSLSMRIQRAIRTYASINYICLTEFNKEKLLTIKQISKDRVFIKPNFTRVDSEMVPYSDRKKQIVFAGRLEKIKGVDLMLQAWMKMGDRAPKLVLCGSGDLESWCREYIENNELDNVEMIGQVDNETAKHLIGESIAMIHPTQWYEGFPMTIAEAYTVGTPIIASDIGNVGSLVVDGVTGMKFKSNSVVSLAKTVERFINEPVTIPEEYLTKYSEENNYKILKSIYENIRRN</sequence>
<dbReference type="PANTHER" id="PTHR46401">
    <property type="entry name" value="GLYCOSYLTRANSFERASE WBBK-RELATED"/>
    <property type="match status" value="1"/>
</dbReference>
<proteinExistence type="predicted"/>
<dbReference type="OrthoDB" id="1995052at2"/>
<feature type="transmembrane region" description="Helical" evidence="2">
    <location>
        <begin position="185"/>
        <end position="203"/>
    </location>
</feature>
<dbReference type="AlphaFoldDB" id="A0A1H9WVV1"/>
<feature type="transmembrane region" description="Helical" evidence="2">
    <location>
        <begin position="112"/>
        <end position="136"/>
    </location>
</feature>
<evidence type="ECO:0000256" key="2">
    <source>
        <dbReference type="SAM" id="Phobius"/>
    </source>
</evidence>
<evidence type="ECO:0000259" key="3">
    <source>
        <dbReference type="Pfam" id="PF00534"/>
    </source>
</evidence>